<comment type="cofactor">
    <cofactor evidence="1 8">
        <name>heme</name>
        <dbReference type="ChEBI" id="CHEBI:30413"/>
    </cofactor>
</comment>
<comment type="similarity">
    <text evidence="2 9">Belongs to the cytochrome P450 family.</text>
</comment>
<evidence type="ECO:0000256" key="2">
    <source>
        <dbReference type="ARBA" id="ARBA00010617"/>
    </source>
</evidence>
<dbReference type="EMBL" id="PKPP01000859">
    <property type="protein sequence ID" value="PWA87974.1"/>
    <property type="molecule type" value="Genomic_DNA"/>
</dbReference>
<evidence type="ECO:0000256" key="7">
    <source>
        <dbReference type="ARBA" id="ARBA00023033"/>
    </source>
</evidence>
<evidence type="ECO:0000313" key="11">
    <source>
        <dbReference type="Proteomes" id="UP000245207"/>
    </source>
</evidence>
<keyword evidence="5 9" id="KW-0560">Oxidoreductase</keyword>
<dbReference type="AlphaFoldDB" id="A0A2U1PQC5"/>
<dbReference type="GO" id="GO:0044550">
    <property type="term" value="P:secondary metabolite biosynthetic process"/>
    <property type="evidence" value="ECO:0007669"/>
    <property type="project" value="UniProtKB-ARBA"/>
</dbReference>
<evidence type="ECO:0000256" key="8">
    <source>
        <dbReference type="PIRSR" id="PIRSR602401-1"/>
    </source>
</evidence>
<dbReference type="InterPro" id="IPR001128">
    <property type="entry name" value="Cyt_P450"/>
</dbReference>
<evidence type="ECO:0000313" key="10">
    <source>
        <dbReference type="EMBL" id="PWA87974.1"/>
    </source>
</evidence>
<dbReference type="GO" id="GO:0016705">
    <property type="term" value="F:oxidoreductase activity, acting on paired donors, with incorporation or reduction of molecular oxygen"/>
    <property type="evidence" value="ECO:0007669"/>
    <property type="project" value="InterPro"/>
</dbReference>
<gene>
    <name evidence="10" type="ORF">CTI12_AA079250</name>
</gene>
<dbReference type="Gene3D" id="1.10.630.10">
    <property type="entry name" value="Cytochrome P450"/>
    <property type="match status" value="1"/>
</dbReference>
<dbReference type="InterPro" id="IPR002401">
    <property type="entry name" value="Cyt_P450_E_grp-I"/>
</dbReference>
<evidence type="ECO:0000256" key="5">
    <source>
        <dbReference type="ARBA" id="ARBA00023002"/>
    </source>
</evidence>
<dbReference type="GO" id="GO:0005506">
    <property type="term" value="F:iron ion binding"/>
    <property type="evidence" value="ECO:0007669"/>
    <property type="project" value="InterPro"/>
</dbReference>
<dbReference type="Proteomes" id="UP000245207">
    <property type="component" value="Unassembled WGS sequence"/>
</dbReference>
<keyword evidence="4 8" id="KW-0479">Metal-binding</keyword>
<dbReference type="Pfam" id="PF00067">
    <property type="entry name" value="p450"/>
    <property type="match status" value="1"/>
</dbReference>
<comment type="caution">
    <text evidence="10">The sequence shown here is derived from an EMBL/GenBank/DDBJ whole genome shotgun (WGS) entry which is preliminary data.</text>
</comment>
<evidence type="ECO:0000256" key="9">
    <source>
        <dbReference type="RuleBase" id="RU000461"/>
    </source>
</evidence>
<sequence>MSIFIIFTMITFVFFLVSFKHSKPYPRLPPGPKPLPYIGSIITMLRNKPTFRWIHRLMDEMNTKIMCMRLGNVHVVVVTDPKIACTVLKEKDEIFASRPDCMSGYLASIGYLNTALAPMSDHWKKMRKILATEILSVARHKWLQNKRDEEADNLLRYIYNQCETNVAATKGVVNIRIIAQQYTSNIIRKIVFGCRYFGKGRVDGGYGDEELEHADSLLTINENLFAFCLTDYFPWLRWITDFDGQEKIIRKAICNATKYQDPLIDERIQQWKDRVRTEKNDLLDVFINLEDPGLDAQEIKAQILDLMLASLDNASNNVEWVLAEMINDPMIFDKVIQELDSVVGKDRLVQESDLVHLNYLKACVRESFRLHPIAAFNIPHVPSRDTTVGGYFIPKGSHVLLSRLGLGRNPDVWIDPLTFNPERHLNNGDNKVVLTDHNLELLSFSTGRRACAGVLLGSTMTVMLLARLIQGFTWELPHNEPHVDLNESLQKLSKAKSLLAVAKPRLPHHLYPKVE</sequence>
<protein>
    <recommendedName>
        <fullName evidence="12">Cytochrome P450</fullName>
    </recommendedName>
</protein>
<keyword evidence="11" id="KW-1185">Reference proteome</keyword>
<dbReference type="OrthoDB" id="2789670at2759"/>
<keyword evidence="6 8" id="KW-0408">Iron</keyword>
<dbReference type="PRINTS" id="PR00463">
    <property type="entry name" value="EP450I"/>
</dbReference>
<dbReference type="GO" id="GO:0004497">
    <property type="term" value="F:monooxygenase activity"/>
    <property type="evidence" value="ECO:0007669"/>
    <property type="project" value="UniProtKB-KW"/>
</dbReference>
<feature type="binding site" description="axial binding residue" evidence="8">
    <location>
        <position position="451"/>
    </location>
    <ligand>
        <name>heme</name>
        <dbReference type="ChEBI" id="CHEBI:30413"/>
    </ligand>
    <ligandPart>
        <name>Fe</name>
        <dbReference type="ChEBI" id="CHEBI:18248"/>
    </ligandPart>
</feature>
<evidence type="ECO:0008006" key="12">
    <source>
        <dbReference type="Google" id="ProtNLM"/>
    </source>
</evidence>
<dbReference type="InterPro" id="IPR017972">
    <property type="entry name" value="Cyt_P450_CS"/>
</dbReference>
<dbReference type="PANTHER" id="PTHR47944">
    <property type="entry name" value="CYTOCHROME P450 98A9"/>
    <property type="match status" value="1"/>
</dbReference>
<dbReference type="SUPFAM" id="SSF48264">
    <property type="entry name" value="Cytochrome P450"/>
    <property type="match status" value="1"/>
</dbReference>
<name>A0A2U1PQC5_ARTAN</name>
<evidence type="ECO:0000256" key="3">
    <source>
        <dbReference type="ARBA" id="ARBA00022617"/>
    </source>
</evidence>
<keyword evidence="7 9" id="KW-0503">Monooxygenase</keyword>
<proteinExistence type="inferred from homology"/>
<accession>A0A2U1PQC5</accession>
<dbReference type="InterPro" id="IPR036396">
    <property type="entry name" value="Cyt_P450_sf"/>
</dbReference>
<dbReference type="STRING" id="35608.A0A2U1PQC5"/>
<evidence type="ECO:0000256" key="6">
    <source>
        <dbReference type="ARBA" id="ARBA00023004"/>
    </source>
</evidence>
<organism evidence="10 11">
    <name type="scientific">Artemisia annua</name>
    <name type="common">Sweet wormwood</name>
    <dbReference type="NCBI Taxonomy" id="35608"/>
    <lineage>
        <taxon>Eukaryota</taxon>
        <taxon>Viridiplantae</taxon>
        <taxon>Streptophyta</taxon>
        <taxon>Embryophyta</taxon>
        <taxon>Tracheophyta</taxon>
        <taxon>Spermatophyta</taxon>
        <taxon>Magnoliopsida</taxon>
        <taxon>eudicotyledons</taxon>
        <taxon>Gunneridae</taxon>
        <taxon>Pentapetalae</taxon>
        <taxon>asterids</taxon>
        <taxon>campanulids</taxon>
        <taxon>Asterales</taxon>
        <taxon>Asteraceae</taxon>
        <taxon>Asteroideae</taxon>
        <taxon>Anthemideae</taxon>
        <taxon>Artemisiinae</taxon>
        <taxon>Artemisia</taxon>
    </lineage>
</organism>
<dbReference type="PROSITE" id="PS00086">
    <property type="entry name" value="CYTOCHROME_P450"/>
    <property type="match status" value="1"/>
</dbReference>
<dbReference type="PANTHER" id="PTHR47944:SF4">
    <property type="entry name" value="OS09G0441700 PROTEIN"/>
    <property type="match status" value="1"/>
</dbReference>
<evidence type="ECO:0000256" key="1">
    <source>
        <dbReference type="ARBA" id="ARBA00001971"/>
    </source>
</evidence>
<keyword evidence="3 8" id="KW-0349">Heme</keyword>
<dbReference type="GO" id="GO:0020037">
    <property type="term" value="F:heme binding"/>
    <property type="evidence" value="ECO:0007669"/>
    <property type="project" value="InterPro"/>
</dbReference>
<evidence type="ECO:0000256" key="4">
    <source>
        <dbReference type="ARBA" id="ARBA00022723"/>
    </source>
</evidence>
<reference evidence="10 11" key="1">
    <citation type="journal article" date="2018" name="Mol. Plant">
        <title>The genome of Artemisia annua provides insight into the evolution of Asteraceae family and artemisinin biosynthesis.</title>
        <authorList>
            <person name="Shen Q."/>
            <person name="Zhang L."/>
            <person name="Liao Z."/>
            <person name="Wang S."/>
            <person name="Yan T."/>
            <person name="Shi P."/>
            <person name="Liu M."/>
            <person name="Fu X."/>
            <person name="Pan Q."/>
            <person name="Wang Y."/>
            <person name="Lv Z."/>
            <person name="Lu X."/>
            <person name="Zhang F."/>
            <person name="Jiang W."/>
            <person name="Ma Y."/>
            <person name="Chen M."/>
            <person name="Hao X."/>
            <person name="Li L."/>
            <person name="Tang Y."/>
            <person name="Lv G."/>
            <person name="Zhou Y."/>
            <person name="Sun X."/>
            <person name="Brodelius P.E."/>
            <person name="Rose J.K.C."/>
            <person name="Tang K."/>
        </authorList>
    </citation>
    <scope>NUCLEOTIDE SEQUENCE [LARGE SCALE GENOMIC DNA]</scope>
    <source>
        <strain evidence="11">cv. Huhao1</strain>
        <tissue evidence="10">Leaf</tissue>
    </source>
</reference>
<dbReference type="PRINTS" id="PR00385">
    <property type="entry name" value="P450"/>
</dbReference>